<evidence type="ECO:0000256" key="8">
    <source>
        <dbReference type="ARBA" id="ARBA00023136"/>
    </source>
</evidence>
<keyword evidence="5" id="KW-1133">Transmembrane helix</keyword>
<dbReference type="eggNOG" id="KOG4294">
    <property type="taxonomic scope" value="Eukaryota"/>
</dbReference>
<keyword evidence="9 11" id="KW-0739">Sodium transport</keyword>
<protein>
    <recommendedName>
        <fullName evidence="13">Acid-sensing ion channel 1</fullName>
    </recommendedName>
</protein>
<evidence type="ECO:0000256" key="6">
    <source>
        <dbReference type="ARBA" id="ARBA00023053"/>
    </source>
</evidence>
<name>C3YSV4_BRAFL</name>
<evidence type="ECO:0000256" key="2">
    <source>
        <dbReference type="ARBA" id="ARBA00022448"/>
    </source>
</evidence>
<comment type="similarity">
    <text evidence="11">Belongs to the amiloride-sensitive sodium channel (TC 1.A.6) family.</text>
</comment>
<reference evidence="12" key="1">
    <citation type="journal article" date="2008" name="Nature">
        <title>The amphioxus genome and the evolution of the chordate karyotype.</title>
        <authorList>
            <consortium name="US DOE Joint Genome Institute (JGI-PGF)"/>
            <person name="Putnam N.H."/>
            <person name="Butts T."/>
            <person name="Ferrier D.E.K."/>
            <person name="Furlong R.F."/>
            <person name="Hellsten U."/>
            <person name="Kawashima T."/>
            <person name="Robinson-Rechavi M."/>
            <person name="Shoguchi E."/>
            <person name="Terry A."/>
            <person name="Yu J.-K."/>
            <person name="Benito-Gutierrez E.L."/>
            <person name="Dubchak I."/>
            <person name="Garcia-Fernandez J."/>
            <person name="Gibson-Brown J.J."/>
            <person name="Grigoriev I.V."/>
            <person name="Horton A.C."/>
            <person name="de Jong P.J."/>
            <person name="Jurka J."/>
            <person name="Kapitonov V.V."/>
            <person name="Kohara Y."/>
            <person name="Kuroki Y."/>
            <person name="Lindquist E."/>
            <person name="Lucas S."/>
            <person name="Osoegawa K."/>
            <person name="Pennacchio L.A."/>
            <person name="Salamov A.A."/>
            <person name="Satou Y."/>
            <person name="Sauka-Spengler T."/>
            <person name="Schmutz J."/>
            <person name="Shin-I T."/>
            <person name="Toyoda A."/>
            <person name="Bronner-Fraser M."/>
            <person name="Fujiyama A."/>
            <person name="Holland L.Z."/>
            <person name="Holland P.W.H."/>
            <person name="Satoh N."/>
            <person name="Rokhsar D.S."/>
        </authorList>
    </citation>
    <scope>NUCLEOTIDE SEQUENCE [LARGE SCALE GENOMIC DNA]</scope>
    <source>
        <strain evidence="12">S238N-H82</strain>
        <tissue evidence="12">Testes</tissue>
    </source>
</reference>
<evidence type="ECO:0000256" key="11">
    <source>
        <dbReference type="RuleBase" id="RU000679"/>
    </source>
</evidence>
<evidence type="ECO:0000256" key="4">
    <source>
        <dbReference type="ARBA" id="ARBA00022692"/>
    </source>
</evidence>
<dbReference type="InterPro" id="IPR001873">
    <property type="entry name" value="ENaC"/>
</dbReference>
<dbReference type="EMBL" id="GG666550">
    <property type="protein sequence ID" value="EEN56618.1"/>
    <property type="molecule type" value="Genomic_DNA"/>
</dbReference>
<evidence type="ECO:0000256" key="7">
    <source>
        <dbReference type="ARBA" id="ARBA00023065"/>
    </source>
</evidence>
<keyword evidence="10 11" id="KW-0407">Ion channel</keyword>
<keyword evidence="4 11" id="KW-0812">Transmembrane</keyword>
<accession>C3YSV4</accession>
<comment type="subcellular location">
    <subcellularLocation>
        <location evidence="1">Membrane</location>
        <topology evidence="1">Multi-pass membrane protein</topology>
    </subcellularLocation>
</comment>
<dbReference type="PRINTS" id="PR01078">
    <property type="entry name" value="AMINACHANNEL"/>
</dbReference>
<dbReference type="GO" id="GO:0005272">
    <property type="term" value="F:sodium channel activity"/>
    <property type="evidence" value="ECO:0007669"/>
    <property type="project" value="UniProtKB-KW"/>
</dbReference>
<sequence length="173" mass="20047">QVFAGNSTFHGINHVFTSGRCSVRRVLWGLAFLTSFGLLVHQGVDRVIYFFQYPHVTKLDELEAWTMMSFPAITICNLNPFRFSQITKNDLYHMGHAFEMLKRDKTLAHSTYIDPEHLRVLRQLSDFNNDFTPTNFSMKEFYDRAGIQIDEMLLKCSYRGDDNCGPNNFTTVS</sequence>
<evidence type="ECO:0008006" key="13">
    <source>
        <dbReference type="Google" id="ProtNLM"/>
    </source>
</evidence>
<evidence type="ECO:0000256" key="3">
    <source>
        <dbReference type="ARBA" id="ARBA00022461"/>
    </source>
</evidence>
<dbReference type="AlphaFoldDB" id="C3YSV4"/>
<dbReference type="InParanoid" id="C3YSV4"/>
<proteinExistence type="inferred from homology"/>
<dbReference type="Gene3D" id="1.10.3590.10">
    <property type="entry name" value="acid-sensing ion channel 1 domain"/>
    <property type="match status" value="1"/>
</dbReference>
<gene>
    <name evidence="12" type="ORF">BRAFLDRAFT_159478</name>
</gene>
<evidence type="ECO:0000256" key="9">
    <source>
        <dbReference type="ARBA" id="ARBA00023201"/>
    </source>
</evidence>
<keyword evidence="6" id="KW-0915">Sodium</keyword>
<dbReference type="Gene3D" id="1.10.287.770">
    <property type="entry name" value="YojJ-like"/>
    <property type="match status" value="1"/>
</dbReference>
<feature type="non-terminal residue" evidence="12">
    <location>
        <position position="173"/>
    </location>
</feature>
<evidence type="ECO:0000256" key="1">
    <source>
        <dbReference type="ARBA" id="ARBA00004141"/>
    </source>
</evidence>
<keyword evidence="7 11" id="KW-0406">Ion transport</keyword>
<dbReference type="PANTHER" id="PTHR11690">
    <property type="entry name" value="AMILORIDE-SENSITIVE SODIUM CHANNEL-RELATED"/>
    <property type="match status" value="1"/>
</dbReference>
<evidence type="ECO:0000313" key="12">
    <source>
        <dbReference type="EMBL" id="EEN56618.1"/>
    </source>
</evidence>
<evidence type="ECO:0000256" key="5">
    <source>
        <dbReference type="ARBA" id="ARBA00022989"/>
    </source>
</evidence>
<evidence type="ECO:0000256" key="10">
    <source>
        <dbReference type="ARBA" id="ARBA00023303"/>
    </source>
</evidence>
<dbReference type="PANTHER" id="PTHR11690:SF222">
    <property type="entry name" value="AMILORIDE-SENSITIVE SODIUM CHANNEL SUBUNIT GAMMA"/>
    <property type="match status" value="1"/>
</dbReference>
<keyword evidence="2 11" id="KW-0813">Transport</keyword>
<keyword evidence="8" id="KW-0472">Membrane</keyword>
<keyword evidence="3 11" id="KW-0894">Sodium channel</keyword>
<feature type="non-terminal residue" evidence="12">
    <location>
        <position position="1"/>
    </location>
</feature>
<organism>
    <name type="scientific">Branchiostoma floridae</name>
    <name type="common">Florida lancelet</name>
    <name type="synonym">Amphioxus</name>
    <dbReference type="NCBI Taxonomy" id="7739"/>
    <lineage>
        <taxon>Eukaryota</taxon>
        <taxon>Metazoa</taxon>
        <taxon>Chordata</taxon>
        <taxon>Cephalochordata</taxon>
        <taxon>Leptocardii</taxon>
        <taxon>Amphioxiformes</taxon>
        <taxon>Branchiostomatidae</taxon>
        <taxon>Branchiostoma</taxon>
    </lineage>
</organism>
<dbReference type="Pfam" id="PF00858">
    <property type="entry name" value="ASC"/>
    <property type="match status" value="1"/>
</dbReference>
<dbReference type="GO" id="GO:0016020">
    <property type="term" value="C:membrane"/>
    <property type="evidence" value="ECO:0007669"/>
    <property type="project" value="UniProtKB-SubCell"/>
</dbReference>